<evidence type="ECO:0000256" key="5">
    <source>
        <dbReference type="ARBA" id="ARBA00023157"/>
    </source>
</evidence>
<comment type="function">
    <text evidence="8">Glutathione-dependent oxidoreductase that facilitates the maintenance of mitochondrial redox homeostasis upon induction of apoptosis by oxidative stress. Involved in response to hydrogen peroxide and regulation of apoptosis caused by oxidative stress. Acts as a very efficient catalyst of monothiol reactions because of its high affinity for protein glutathione-mixed disulfides. Can receive electrons not only from glutathione (GSH), but also from thioredoxin reductase supporting both monothiol and dithiol reactions. Efficiently catalyzes both glutathionylation and deglutathionylation of mitochondrial complex I, which in turn regulates the superoxide production by the complex. Overexpression decreases the susceptibility to apoptosis and prevents loss of cardiolipin and cytochrome c release.</text>
</comment>
<evidence type="ECO:0000259" key="11">
    <source>
        <dbReference type="Pfam" id="PF00462"/>
    </source>
</evidence>
<protein>
    <recommendedName>
        <fullName evidence="10">Glutaredoxin-2, mitochondrial</fullName>
    </recommendedName>
</protein>
<dbReference type="FunFam" id="3.40.30.10:FF:000026">
    <property type="entry name" value="Glutaredoxin 2"/>
    <property type="match status" value="1"/>
</dbReference>
<dbReference type="Proteomes" id="UP001347796">
    <property type="component" value="Unassembled WGS sequence"/>
</dbReference>
<dbReference type="EMBL" id="JAZGQO010000002">
    <property type="protein sequence ID" value="KAK6191354.1"/>
    <property type="molecule type" value="Genomic_DNA"/>
</dbReference>
<evidence type="ECO:0000256" key="2">
    <source>
        <dbReference type="ARBA" id="ARBA00007787"/>
    </source>
</evidence>
<dbReference type="PROSITE" id="PS51354">
    <property type="entry name" value="GLUTAREDOXIN_2"/>
    <property type="match status" value="1"/>
</dbReference>
<dbReference type="InterPro" id="IPR002109">
    <property type="entry name" value="Glutaredoxin"/>
</dbReference>
<keyword evidence="7" id="KW-0676">Redox-active center</keyword>
<reference evidence="12 13" key="1">
    <citation type="submission" date="2024-01" db="EMBL/GenBank/DDBJ databases">
        <title>The genome of the rayed Mediterranean limpet Patella caerulea (Linnaeus, 1758).</title>
        <authorList>
            <person name="Anh-Thu Weber A."/>
            <person name="Halstead-Nussloch G."/>
        </authorList>
    </citation>
    <scope>NUCLEOTIDE SEQUENCE [LARGE SCALE GENOMIC DNA]</scope>
    <source>
        <strain evidence="12">AATW-2023a</strain>
        <tissue evidence="12">Whole specimen</tissue>
    </source>
</reference>
<dbReference type="InterPro" id="IPR014025">
    <property type="entry name" value="Glutaredoxin_subgr"/>
</dbReference>
<dbReference type="InterPro" id="IPR011899">
    <property type="entry name" value="Glutaredoxin_euk/vir"/>
</dbReference>
<keyword evidence="6" id="KW-0318">Glutathionylation</keyword>
<dbReference type="InterPro" id="IPR011767">
    <property type="entry name" value="GLR_AS"/>
</dbReference>
<evidence type="ECO:0000256" key="8">
    <source>
        <dbReference type="ARBA" id="ARBA00037470"/>
    </source>
</evidence>
<sequence>MGNSAPTPVDMNSEEAVYVQNTIDSNCVVIFSKTYCPYCDTAKKIFSKLQVSPKIIELDNIEGGSQMQNILEHMTNARTVPRVFINGKCIGGASETKSLNNSGKLQSLLNDCSG</sequence>
<comment type="function">
    <text evidence="1">Has a glutathione-disulfide oxidoreductase activity in the presence of NADPH and glutathione reductase. Reduces low molecular weight disulfides and proteins.</text>
</comment>
<evidence type="ECO:0000256" key="9">
    <source>
        <dbReference type="ARBA" id="ARBA00038558"/>
    </source>
</evidence>
<dbReference type="GO" id="GO:0005737">
    <property type="term" value="C:cytoplasm"/>
    <property type="evidence" value="ECO:0007669"/>
    <property type="project" value="TreeGrafter"/>
</dbReference>
<proteinExistence type="inferred from homology"/>
<dbReference type="NCBIfam" id="TIGR02180">
    <property type="entry name" value="GRX_euk"/>
    <property type="match status" value="1"/>
</dbReference>
<dbReference type="PANTHER" id="PTHR45694:SF5">
    <property type="entry name" value="GLUTAREDOXIN 2"/>
    <property type="match status" value="1"/>
</dbReference>
<dbReference type="PANTHER" id="PTHR45694">
    <property type="entry name" value="GLUTAREDOXIN 2"/>
    <property type="match status" value="1"/>
</dbReference>
<evidence type="ECO:0000313" key="13">
    <source>
        <dbReference type="Proteomes" id="UP001347796"/>
    </source>
</evidence>
<feature type="domain" description="Glutaredoxin" evidence="11">
    <location>
        <begin position="28"/>
        <end position="90"/>
    </location>
</feature>
<evidence type="ECO:0000256" key="1">
    <source>
        <dbReference type="ARBA" id="ARBA00002549"/>
    </source>
</evidence>
<evidence type="ECO:0000313" key="12">
    <source>
        <dbReference type="EMBL" id="KAK6191354.1"/>
    </source>
</evidence>
<evidence type="ECO:0000256" key="7">
    <source>
        <dbReference type="ARBA" id="ARBA00023284"/>
    </source>
</evidence>
<dbReference type="Pfam" id="PF00462">
    <property type="entry name" value="Glutaredoxin"/>
    <property type="match status" value="1"/>
</dbReference>
<dbReference type="PRINTS" id="PR00160">
    <property type="entry name" value="GLUTAREDOXIN"/>
</dbReference>
<keyword evidence="3" id="KW-0813">Transport</keyword>
<keyword evidence="13" id="KW-1185">Reference proteome</keyword>
<dbReference type="CDD" id="cd03419">
    <property type="entry name" value="GRX_GRXh_1_2_like"/>
    <property type="match status" value="1"/>
</dbReference>
<organism evidence="12 13">
    <name type="scientific">Patella caerulea</name>
    <name type="common">Rayed Mediterranean limpet</name>
    <dbReference type="NCBI Taxonomy" id="87958"/>
    <lineage>
        <taxon>Eukaryota</taxon>
        <taxon>Metazoa</taxon>
        <taxon>Spiralia</taxon>
        <taxon>Lophotrochozoa</taxon>
        <taxon>Mollusca</taxon>
        <taxon>Gastropoda</taxon>
        <taxon>Patellogastropoda</taxon>
        <taxon>Patelloidea</taxon>
        <taxon>Patellidae</taxon>
        <taxon>Patella</taxon>
    </lineage>
</organism>
<dbReference type="PROSITE" id="PS00195">
    <property type="entry name" value="GLUTAREDOXIN_1"/>
    <property type="match status" value="1"/>
</dbReference>
<dbReference type="Gene3D" id="3.40.30.10">
    <property type="entry name" value="Glutaredoxin"/>
    <property type="match status" value="1"/>
</dbReference>
<dbReference type="SUPFAM" id="SSF52833">
    <property type="entry name" value="Thioredoxin-like"/>
    <property type="match status" value="1"/>
</dbReference>
<evidence type="ECO:0000256" key="3">
    <source>
        <dbReference type="ARBA" id="ARBA00022448"/>
    </source>
</evidence>
<name>A0AAN8KDF9_PATCE</name>
<dbReference type="InterPro" id="IPR036249">
    <property type="entry name" value="Thioredoxin-like_sf"/>
</dbReference>
<evidence type="ECO:0000256" key="6">
    <source>
        <dbReference type="ARBA" id="ARBA00023206"/>
    </source>
</evidence>
<gene>
    <name evidence="12" type="ORF">SNE40_003068</name>
</gene>
<dbReference type="AlphaFoldDB" id="A0AAN8KDF9"/>
<keyword evidence="5" id="KW-1015">Disulfide bond</keyword>
<accession>A0AAN8KDF9</accession>
<evidence type="ECO:0000256" key="4">
    <source>
        <dbReference type="ARBA" id="ARBA00022982"/>
    </source>
</evidence>
<dbReference type="GO" id="GO:0015038">
    <property type="term" value="F:glutathione disulfide oxidoreductase activity"/>
    <property type="evidence" value="ECO:0007669"/>
    <property type="project" value="TreeGrafter"/>
</dbReference>
<dbReference type="GO" id="GO:0034599">
    <property type="term" value="P:cellular response to oxidative stress"/>
    <property type="evidence" value="ECO:0007669"/>
    <property type="project" value="TreeGrafter"/>
</dbReference>
<comment type="similarity">
    <text evidence="2">Belongs to the glutaredoxin family.</text>
</comment>
<comment type="caution">
    <text evidence="12">The sequence shown here is derived from an EMBL/GenBank/DDBJ whole genome shotgun (WGS) entry which is preliminary data.</text>
</comment>
<keyword evidence="4" id="KW-0249">Electron transport</keyword>
<comment type="subunit">
    <text evidence="9">Monomer; active form. Homodimer; inactive form. The homodimer is probably linked by 1 2Fe-2S cluster.</text>
</comment>
<evidence type="ECO:0000256" key="10">
    <source>
        <dbReference type="ARBA" id="ARBA00039819"/>
    </source>
</evidence>